<organism evidence="2 3">
    <name type="scientific">Fundulus heteroclitus</name>
    <name type="common">Killifish</name>
    <name type="synonym">Mummichog</name>
    <dbReference type="NCBI Taxonomy" id="8078"/>
    <lineage>
        <taxon>Eukaryota</taxon>
        <taxon>Metazoa</taxon>
        <taxon>Chordata</taxon>
        <taxon>Craniata</taxon>
        <taxon>Vertebrata</taxon>
        <taxon>Euteleostomi</taxon>
        <taxon>Actinopterygii</taxon>
        <taxon>Neopterygii</taxon>
        <taxon>Teleostei</taxon>
        <taxon>Neoteleostei</taxon>
        <taxon>Acanthomorphata</taxon>
        <taxon>Ovalentaria</taxon>
        <taxon>Atherinomorphae</taxon>
        <taxon>Cyprinodontiformes</taxon>
        <taxon>Fundulidae</taxon>
        <taxon>Fundulus</taxon>
    </lineage>
</organism>
<feature type="transmembrane region" description="Helical" evidence="1">
    <location>
        <begin position="34"/>
        <end position="55"/>
    </location>
</feature>
<dbReference type="AlphaFoldDB" id="A0A3Q2NSI2"/>
<keyword evidence="1" id="KW-0812">Transmembrane</keyword>
<evidence type="ECO:0000313" key="3">
    <source>
        <dbReference type="Proteomes" id="UP000265000"/>
    </source>
</evidence>
<evidence type="ECO:0000313" key="2">
    <source>
        <dbReference type="Ensembl" id="ENSFHEP00000002121.1"/>
    </source>
</evidence>
<proteinExistence type="predicted"/>
<reference evidence="2" key="2">
    <citation type="submission" date="2025-09" db="UniProtKB">
        <authorList>
            <consortium name="Ensembl"/>
        </authorList>
    </citation>
    <scope>IDENTIFICATION</scope>
</reference>
<dbReference type="Ensembl" id="ENSFHET00000012743.1">
    <property type="protein sequence ID" value="ENSFHEP00000002121.1"/>
    <property type="gene ID" value="ENSFHEG00000002904.1"/>
</dbReference>
<protein>
    <submittedName>
        <fullName evidence="2">Uncharacterized protein</fullName>
    </submittedName>
</protein>
<accession>A0A3Q2NSI2</accession>
<keyword evidence="1" id="KW-1133">Transmembrane helix</keyword>
<evidence type="ECO:0000256" key="1">
    <source>
        <dbReference type="SAM" id="Phobius"/>
    </source>
</evidence>
<keyword evidence="3" id="KW-1185">Reference proteome</keyword>
<name>A0A3Q2NSI2_FUNHE</name>
<sequence>MCELRNIASSSSGSKSQLCRCGIKSGPNLYASIVSWKLFSIQLIYLGFIYLVVVAQAKRSPHPPHLTWLAMHHLFRCIFPICGQSQALVGELELEGL</sequence>
<keyword evidence="1" id="KW-0472">Membrane</keyword>
<reference evidence="2" key="1">
    <citation type="submission" date="2025-08" db="UniProtKB">
        <authorList>
            <consortium name="Ensembl"/>
        </authorList>
    </citation>
    <scope>IDENTIFICATION</scope>
</reference>
<dbReference type="Proteomes" id="UP000265000">
    <property type="component" value="Unplaced"/>
</dbReference>